<dbReference type="Proteomes" id="UP000036681">
    <property type="component" value="Unplaced"/>
</dbReference>
<sequence length="71" mass="8122">MKWYVQVYPCGWSFPADELLPKDHLGNKSYPEALCFNKATSAFSSPGFGIRRLMNDKAIFQLFKDTCDRGL</sequence>
<dbReference type="AlphaFoldDB" id="A0A0M3IJG2"/>
<proteinExistence type="predicted"/>
<evidence type="ECO:0000313" key="1">
    <source>
        <dbReference type="Proteomes" id="UP000036681"/>
    </source>
</evidence>
<dbReference type="WBParaSite" id="ALUE_0001878601-mRNA-1">
    <property type="protein sequence ID" value="ALUE_0001878601-mRNA-1"/>
    <property type="gene ID" value="ALUE_0001878601"/>
</dbReference>
<reference evidence="2" key="1">
    <citation type="submission" date="2016-05" db="UniProtKB">
        <authorList>
            <consortium name="WormBaseParasite"/>
        </authorList>
    </citation>
    <scope>IDENTIFICATION</scope>
</reference>
<name>A0A0M3IJG2_ASCLU</name>
<organism evidence="1 2">
    <name type="scientific">Ascaris lumbricoides</name>
    <name type="common">Giant roundworm</name>
    <dbReference type="NCBI Taxonomy" id="6252"/>
    <lineage>
        <taxon>Eukaryota</taxon>
        <taxon>Metazoa</taxon>
        <taxon>Ecdysozoa</taxon>
        <taxon>Nematoda</taxon>
        <taxon>Chromadorea</taxon>
        <taxon>Rhabditida</taxon>
        <taxon>Spirurina</taxon>
        <taxon>Ascaridomorpha</taxon>
        <taxon>Ascaridoidea</taxon>
        <taxon>Ascarididae</taxon>
        <taxon>Ascaris</taxon>
    </lineage>
</organism>
<keyword evidence="1" id="KW-1185">Reference proteome</keyword>
<accession>A0A0M3IJG2</accession>
<evidence type="ECO:0000313" key="2">
    <source>
        <dbReference type="WBParaSite" id="ALUE_0001878601-mRNA-1"/>
    </source>
</evidence>
<protein>
    <submittedName>
        <fullName evidence="2">MATH domain-containing protein</fullName>
    </submittedName>
</protein>